<evidence type="ECO:0000313" key="9">
    <source>
        <dbReference type="EMBL" id="RKF14580.1"/>
    </source>
</evidence>
<evidence type="ECO:0000256" key="2">
    <source>
        <dbReference type="ARBA" id="ARBA00006448"/>
    </source>
</evidence>
<proteinExistence type="inferred from homology"/>
<sequence length="164" mass="18054">METFHYLIGQDTPHIAWWQMSLRAVVIFLYAILLYRIAPRRSFSNLSAQDIVLTVILGSSLSRSLTGNAPLLPTLAATGLLVVLYVAVTALAPQSKVVSYLVKGRPITLVSKGVVDRQALRRAHFGENDITELLRLHGLQDLSEVEEAHLERNGKVSVIPKNSG</sequence>
<comment type="similarity">
    <text evidence="2">Belongs to the UPF0702 family.</text>
</comment>
<dbReference type="GO" id="GO:0005886">
    <property type="term" value="C:plasma membrane"/>
    <property type="evidence" value="ECO:0007669"/>
    <property type="project" value="UniProtKB-SubCell"/>
</dbReference>
<evidence type="ECO:0000313" key="10">
    <source>
        <dbReference type="Proteomes" id="UP000281128"/>
    </source>
</evidence>
<evidence type="ECO:0000259" key="8">
    <source>
        <dbReference type="Pfam" id="PF04239"/>
    </source>
</evidence>
<organism evidence="9 10">
    <name type="scientific">Roseovarius spongiae</name>
    <dbReference type="NCBI Taxonomy" id="2320272"/>
    <lineage>
        <taxon>Bacteria</taxon>
        <taxon>Pseudomonadati</taxon>
        <taxon>Pseudomonadota</taxon>
        <taxon>Alphaproteobacteria</taxon>
        <taxon>Rhodobacterales</taxon>
        <taxon>Roseobacteraceae</taxon>
        <taxon>Roseovarius</taxon>
    </lineage>
</organism>
<feature type="transmembrane region" description="Helical" evidence="7">
    <location>
        <begin position="15"/>
        <end position="35"/>
    </location>
</feature>
<feature type="domain" description="YetF C-terminal" evidence="8">
    <location>
        <begin position="95"/>
        <end position="163"/>
    </location>
</feature>
<dbReference type="EMBL" id="RAPE01000002">
    <property type="protein sequence ID" value="RKF14580.1"/>
    <property type="molecule type" value="Genomic_DNA"/>
</dbReference>
<evidence type="ECO:0000256" key="3">
    <source>
        <dbReference type="ARBA" id="ARBA00022475"/>
    </source>
</evidence>
<dbReference type="RefSeq" id="WP_121165192.1">
    <property type="nucleotide sequence ID" value="NZ_RAPE01000002.1"/>
</dbReference>
<dbReference type="PANTHER" id="PTHR34582:SF6">
    <property type="entry name" value="UPF0702 TRANSMEMBRANE PROTEIN YCAP"/>
    <property type="match status" value="1"/>
</dbReference>
<keyword evidence="3" id="KW-1003">Cell membrane</keyword>
<protein>
    <submittedName>
        <fullName evidence="9">DUF421 domain-containing protein</fullName>
    </submittedName>
</protein>
<name>A0A3A8AVJ7_9RHOB</name>
<comment type="subcellular location">
    <subcellularLocation>
        <location evidence="1">Cell membrane</location>
        <topology evidence="1">Multi-pass membrane protein</topology>
    </subcellularLocation>
</comment>
<dbReference type="PANTHER" id="PTHR34582">
    <property type="entry name" value="UPF0702 TRANSMEMBRANE PROTEIN YCAP"/>
    <property type="match status" value="1"/>
</dbReference>
<evidence type="ECO:0000256" key="7">
    <source>
        <dbReference type="SAM" id="Phobius"/>
    </source>
</evidence>
<evidence type="ECO:0000256" key="5">
    <source>
        <dbReference type="ARBA" id="ARBA00022989"/>
    </source>
</evidence>
<dbReference type="Pfam" id="PF04239">
    <property type="entry name" value="DUF421"/>
    <property type="match status" value="1"/>
</dbReference>
<dbReference type="OrthoDB" id="9793799at2"/>
<dbReference type="Proteomes" id="UP000281128">
    <property type="component" value="Unassembled WGS sequence"/>
</dbReference>
<evidence type="ECO:0000256" key="6">
    <source>
        <dbReference type="ARBA" id="ARBA00023136"/>
    </source>
</evidence>
<dbReference type="InterPro" id="IPR023090">
    <property type="entry name" value="UPF0702_alpha/beta_dom_sf"/>
</dbReference>
<keyword evidence="6 7" id="KW-0472">Membrane</keyword>
<evidence type="ECO:0000256" key="4">
    <source>
        <dbReference type="ARBA" id="ARBA00022692"/>
    </source>
</evidence>
<feature type="transmembrane region" description="Helical" evidence="7">
    <location>
        <begin position="71"/>
        <end position="92"/>
    </location>
</feature>
<comment type="caution">
    <text evidence="9">The sequence shown here is derived from an EMBL/GenBank/DDBJ whole genome shotgun (WGS) entry which is preliminary data.</text>
</comment>
<gene>
    <name evidence="9" type="ORF">D6850_06730</name>
</gene>
<keyword evidence="10" id="KW-1185">Reference proteome</keyword>
<keyword evidence="4 7" id="KW-0812">Transmembrane</keyword>
<evidence type="ECO:0000256" key="1">
    <source>
        <dbReference type="ARBA" id="ARBA00004651"/>
    </source>
</evidence>
<dbReference type="Gene3D" id="3.30.240.20">
    <property type="entry name" value="bsu07140 like domains"/>
    <property type="match status" value="1"/>
</dbReference>
<keyword evidence="5 7" id="KW-1133">Transmembrane helix</keyword>
<dbReference type="InterPro" id="IPR007353">
    <property type="entry name" value="DUF421"/>
</dbReference>
<accession>A0A3A8AVJ7</accession>
<reference evidence="9 10" key="1">
    <citation type="submission" date="2018-09" db="EMBL/GenBank/DDBJ databases">
        <title>Roseovarius spongiae sp. nov., isolated from a marine sponge.</title>
        <authorList>
            <person name="Zhuang L."/>
            <person name="Luo L."/>
        </authorList>
    </citation>
    <scope>NUCLEOTIDE SEQUENCE [LARGE SCALE GENOMIC DNA]</scope>
    <source>
        <strain evidence="9 10">HN-E21</strain>
    </source>
</reference>
<dbReference type="AlphaFoldDB" id="A0A3A8AVJ7"/>